<reference evidence="2 3" key="1">
    <citation type="submission" date="2016-07" db="EMBL/GenBank/DDBJ databases">
        <title>Genome sequencing of Vibrio scophthalmi strain VS-05, an isolated from Paralichthys olivaceus.</title>
        <authorList>
            <person name="Han H.-J."/>
        </authorList>
    </citation>
    <scope>NUCLEOTIDE SEQUENCE [LARGE SCALE GENOMIC DNA]</scope>
    <source>
        <strain evidence="2 3">VS-05</strain>
    </source>
</reference>
<dbReference type="EMBL" id="CP016415">
    <property type="protein sequence ID" value="ANU38433.1"/>
    <property type="molecule type" value="Genomic_DNA"/>
</dbReference>
<evidence type="ECO:0000313" key="3">
    <source>
        <dbReference type="Proteomes" id="UP000092528"/>
    </source>
</evidence>
<evidence type="ECO:0000313" key="2">
    <source>
        <dbReference type="EMBL" id="ANU38433.1"/>
    </source>
</evidence>
<evidence type="ECO:0008006" key="4">
    <source>
        <dbReference type="Google" id="ProtNLM"/>
    </source>
</evidence>
<feature type="signal peptide" evidence="1">
    <location>
        <begin position="1"/>
        <end position="21"/>
    </location>
</feature>
<dbReference type="PATRIC" id="fig|45658.7.peg.3355"/>
<evidence type="ECO:0000256" key="1">
    <source>
        <dbReference type="SAM" id="SignalP"/>
    </source>
</evidence>
<dbReference type="STRING" id="45658.VSVS12_03862"/>
<feature type="chain" id="PRO_5008885658" description="Outer membrane protein beta-barrel domain-containing protein" evidence="1">
    <location>
        <begin position="22"/>
        <end position="172"/>
    </location>
</feature>
<dbReference type="AlphaFoldDB" id="A0A1C7FG56"/>
<proteinExistence type="predicted"/>
<sequence>MNKKWLLGLVASLTFSQSAFANNFNYNYLEFRTAVNPKFSGVEFNTQMLENVHFVARADSQFKGDADLAAGFGFNGPINQFSDVFGQVLLHTISYPDDLNKERNTTPEFNIGLRVWLAAQIEATTRVGVLDERSVFHAGVRFHSTNQLSLSAETRNSGIYGPQLALSVRFQF</sequence>
<keyword evidence="1" id="KW-0732">Signal</keyword>
<gene>
    <name evidence="2" type="ORF">VSVS05_03395</name>
</gene>
<keyword evidence="3" id="KW-1185">Reference proteome</keyword>
<dbReference type="RefSeq" id="WP_065546269.1">
    <property type="nucleotide sequence ID" value="NZ_CP016415.1"/>
</dbReference>
<dbReference type="Proteomes" id="UP000092528">
    <property type="component" value="Chromosome 2"/>
</dbReference>
<protein>
    <recommendedName>
        <fullName evidence="4">Outer membrane protein beta-barrel domain-containing protein</fullName>
    </recommendedName>
</protein>
<organism evidence="2 3">
    <name type="scientific">Vibrio scophthalmi</name>
    <dbReference type="NCBI Taxonomy" id="45658"/>
    <lineage>
        <taxon>Bacteria</taxon>
        <taxon>Pseudomonadati</taxon>
        <taxon>Pseudomonadota</taxon>
        <taxon>Gammaproteobacteria</taxon>
        <taxon>Vibrionales</taxon>
        <taxon>Vibrionaceae</taxon>
        <taxon>Vibrio</taxon>
    </lineage>
</organism>
<dbReference type="GeneID" id="96874820"/>
<accession>A0A1C7FG56</accession>
<name>A0A1C7FG56_9VIBR</name>